<proteinExistence type="predicted"/>
<protein>
    <submittedName>
        <fullName evidence="3">Aste57867_320 protein</fullName>
    </submittedName>
</protein>
<name>A0A485K5E9_9STRA</name>
<dbReference type="Proteomes" id="UP000332933">
    <property type="component" value="Unassembled WGS sequence"/>
</dbReference>
<gene>
    <name evidence="3" type="primary">Aste57867_320</name>
    <name evidence="2" type="ORF">As57867_000320</name>
    <name evidence="3" type="ORF">ASTE57867_320</name>
</gene>
<evidence type="ECO:0000313" key="3">
    <source>
        <dbReference type="EMBL" id="VFT77546.1"/>
    </source>
</evidence>
<reference evidence="2" key="2">
    <citation type="submission" date="2019-06" db="EMBL/GenBank/DDBJ databases">
        <title>Genomics analysis of Aphanomyces spp. identifies a new class of oomycete effector associated with host adaptation.</title>
        <authorList>
            <person name="Gaulin E."/>
        </authorList>
    </citation>
    <scope>NUCLEOTIDE SEQUENCE</scope>
    <source>
        <strain evidence="2">CBS 578.67</strain>
    </source>
</reference>
<organism evidence="3 4">
    <name type="scientific">Aphanomyces stellatus</name>
    <dbReference type="NCBI Taxonomy" id="120398"/>
    <lineage>
        <taxon>Eukaryota</taxon>
        <taxon>Sar</taxon>
        <taxon>Stramenopiles</taxon>
        <taxon>Oomycota</taxon>
        <taxon>Saprolegniomycetes</taxon>
        <taxon>Saprolegniales</taxon>
        <taxon>Verrucalvaceae</taxon>
        <taxon>Aphanomyces</taxon>
    </lineage>
</organism>
<dbReference type="InterPro" id="IPR001849">
    <property type="entry name" value="PH_domain"/>
</dbReference>
<dbReference type="EMBL" id="CAADRA010000014">
    <property type="protein sequence ID" value="VFT77546.1"/>
    <property type="molecule type" value="Genomic_DNA"/>
</dbReference>
<dbReference type="Gene3D" id="2.30.29.30">
    <property type="entry name" value="Pleckstrin-homology domain (PH domain)/Phosphotyrosine-binding domain (PTB)"/>
    <property type="match status" value="1"/>
</dbReference>
<accession>A0A485K5E9</accession>
<feature type="domain" description="PH" evidence="1">
    <location>
        <begin position="11"/>
        <end position="124"/>
    </location>
</feature>
<reference evidence="3 4" key="1">
    <citation type="submission" date="2019-03" db="EMBL/GenBank/DDBJ databases">
        <authorList>
            <person name="Gaulin E."/>
            <person name="Dumas B."/>
        </authorList>
    </citation>
    <scope>NUCLEOTIDE SEQUENCE [LARGE SCALE GENOMIC DNA]</scope>
    <source>
        <strain evidence="3">CBS 568.67</strain>
    </source>
</reference>
<dbReference type="AlphaFoldDB" id="A0A485K5E9"/>
<evidence type="ECO:0000313" key="2">
    <source>
        <dbReference type="EMBL" id="KAF0720443.1"/>
    </source>
</evidence>
<dbReference type="SMART" id="SM00233">
    <property type="entry name" value="PH"/>
    <property type="match status" value="1"/>
</dbReference>
<dbReference type="PROSITE" id="PS50003">
    <property type="entry name" value="PH_DOMAIN"/>
    <property type="match status" value="1"/>
</dbReference>
<dbReference type="EMBL" id="VJMH01000014">
    <property type="protein sequence ID" value="KAF0720443.1"/>
    <property type="molecule type" value="Genomic_DNA"/>
</dbReference>
<dbReference type="Pfam" id="PF00169">
    <property type="entry name" value="PH"/>
    <property type="match status" value="1"/>
</dbReference>
<evidence type="ECO:0000313" key="4">
    <source>
        <dbReference type="Proteomes" id="UP000332933"/>
    </source>
</evidence>
<dbReference type="InterPro" id="IPR011993">
    <property type="entry name" value="PH-like_dom_sf"/>
</dbReference>
<evidence type="ECO:0000259" key="1">
    <source>
        <dbReference type="PROSITE" id="PS50003"/>
    </source>
</evidence>
<dbReference type="SUPFAM" id="SSF50729">
    <property type="entry name" value="PH domain-like"/>
    <property type="match status" value="1"/>
</dbReference>
<sequence length="146" mass="16321">MPGMPPSEAHRFVHAGFVRQKTTPLGSFGLEVWVPRYFVLWGSHLFYYEADKSALRGSILLTRASIKAIESTIPPPLSGPKTSGPEVTPMWRIVVRTSYARFVFAANSQFEMYKWVDALQRMVLKEPSLSDAIASHKSHGPVTTTL</sequence>
<keyword evidence="4" id="KW-1185">Reference proteome</keyword>